<evidence type="ECO:0000256" key="5">
    <source>
        <dbReference type="ARBA" id="ARBA00023014"/>
    </source>
</evidence>
<keyword evidence="1" id="KW-0001">2Fe-2S</keyword>
<dbReference type="Gene3D" id="3.10.20.30">
    <property type="match status" value="1"/>
</dbReference>
<dbReference type="PANTHER" id="PTHR44379">
    <property type="entry name" value="OXIDOREDUCTASE WITH IRON-SULFUR SUBUNIT"/>
    <property type="match status" value="1"/>
</dbReference>
<evidence type="ECO:0000256" key="4">
    <source>
        <dbReference type="ARBA" id="ARBA00023004"/>
    </source>
</evidence>
<evidence type="ECO:0000256" key="3">
    <source>
        <dbReference type="ARBA" id="ARBA00023002"/>
    </source>
</evidence>
<reference evidence="8 9" key="1">
    <citation type="submission" date="2023-03" db="EMBL/GenBank/DDBJ databases">
        <title>Draft genome sequence of Streptomyces sp. RB6PN23 isolated from peat swamp forest in Thailand.</title>
        <authorList>
            <person name="Klaysubun C."/>
            <person name="Duangmal K."/>
        </authorList>
    </citation>
    <scope>NUCLEOTIDE SEQUENCE [LARGE SCALE GENOMIC DNA]</scope>
    <source>
        <strain evidence="8 9">RB6PN23</strain>
    </source>
</reference>
<dbReference type="Pfam" id="PF01799">
    <property type="entry name" value="Fer2_2"/>
    <property type="match status" value="1"/>
</dbReference>
<dbReference type="InterPro" id="IPR051452">
    <property type="entry name" value="Diverse_Oxidoreductases"/>
</dbReference>
<dbReference type="InterPro" id="IPR002888">
    <property type="entry name" value="2Fe-2S-bd"/>
</dbReference>
<dbReference type="InterPro" id="IPR006058">
    <property type="entry name" value="2Fe2S_fd_BS"/>
</dbReference>
<dbReference type="Pfam" id="PF00111">
    <property type="entry name" value="Fer2"/>
    <property type="match status" value="1"/>
</dbReference>
<dbReference type="PANTHER" id="PTHR44379:SF8">
    <property type="entry name" value="XANTHINE DEHYDROGENASE IRON-SULFUR-BINDING SUBUNIT XDHC-RELATED"/>
    <property type="match status" value="1"/>
</dbReference>
<feature type="region of interest" description="Disordered" evidence="6">
    <location>
        <begin position="1"/>
        <end position="22"/>
    </location>
</feature>
<dbReference type="Gene3D" id="1.10.150.120">
    <property type="entry name" value="[2Fe-2S]-binding domain"/>
    <property type="match status" value="1"/>
</dbReference>
<feature type="compositionally biased region" description="Low complexity" evidence="6">
    <location>
        <begin position="145"/>
        <end position="171"/>
    </location>
</feature>
<gene>
    <name evidence="8" type="ORF">P3G67_27745</name>
</gene>
<feature type="compositionally biased region" description="Low complexity" evidence="6">
    <location>
        <begin position="195"/>
        <end position="204"/>
    </location>
</feature>
<accession>A0ABT5ZT01</accession>
<keyword evidence="5" id="KW-0411">Iron-sulfur</keyword>
<protein>
    <submittedName>
        <fullName evidence="8">2Fe-2S iron-sulfur cluster-binding protein</fullName>
    </submittedName>
</protein>
<feature type="domain" description="2Fe-2S ferredoxin-type" evidence="7">
    <location>
        <begin position="214"/>
        <end position="291"/>
    </location>
</feature>
<name>A0ABT5ZT01_9ACTN</name>
<comment type="caution">
    <text evidence="8">The sequence shown here is derived from an EMBL/GenBank/DDBJ whole genome shotgun (WGS) entry which is preliminary data.</text>
</comment>
<dbReference type="SUPFAM" id="SSF47741">
    <property type="entry name" value="CO dehydrogenase ISP C-domain like"/>
    <property type="match status" value="1"/>
</dbReference>
<dbReference type="InterPro" id="IPR012675">
    <property type="entry name" value="Beta-grasp_dom_sf"/>
</dbReference>
<keyword evidence="9" id="KW-1185">Reference proteome</keyword>
<proteinExistence type="predicted"/>
<dbReference type="SUPFAM" id="SSF54292">
    <property type="entry name" value="2Fe-2S ferredoxin-like"/>
    <property type="match status" value="1"/>
</dbReference>
<dbReference type="CDD" id="cd00207">
    <property type="entry name" value="fer2"/>
    <property type="match status" value="1"/>
</dbReference>
<dbReference type="EMBL" id="JARJBC010000021">
    <property type="protein sequence ID" value="MDF3292948.1"/>
    <property type="molecule type" value="Genomic_DNA"/>
</dbReference>
<evidence type="ECO:0000259" key="7">
    <source>
        <dbReference type="PROSITE" id="PS51085"/>
    </source>
</evidence>
<keyword evidence="3" id="KW-0560">Oxidoreductase</keyword>
<evidence type="ECO:0000256" key="6">
    <source>
        <dbReference type="SAM" id="MobiDB-lite"/>
    </source>
</evidence>
<feature type="region of interest" description="Disordered" evidence="6">
    <location>
        <begin position="145"/>
        <end position="210"/>
    </location>
</feature>
<sequence length="401" mass="41181">MNGQPEHGFAPGDGVWQPLAPGGEYDADATMHVSFAERFHDLAATPSGTDPLAAPGHGYVPPQDAAGWGAPTAPTDVTGPTGSGEWPMPFAPDAGQGAADPVATQQWTIPFADDPGDESGEYSVGQMVATPREPAHVALDEWPEQTTPEEAATGPAPAAVEAPAEPYTAPEAEPHTAPEAEPHTAPEAEPHTAPEAEAAPPAAEADPHSEHPVTSYVLRVNGADRPVTDAWLGESLLYVLRERLGLAGAKDGCEQGECGACSVQVDGRLVASCLMPAATAAGCDVRTVEGLARDGRLSDVQQALADCGAVQCGFCVPGLAMTLHDLLAGNHRPTELETRQALSGNLCRCSGYQGVLDAVRQVVAARAAADEDEENPAPAPENVTPLIPHQASGAADDGGLV</sequence>
<dbReference type="PROSITE" id="PS51085">
    <property type="entry name" value="2FE2S_FER_2"/>
    <property type="match status" value="1"/>
</dbReference>
<feature type="region of interest" description="Disordered" evidence="6">
    <location>
        <begin position="367"/>
        <end position="401"/>
    </location>
</feature>
<dbReference type="Proteomes" id="UP001216579">
    <property type="component" value="Unassembled WGS sequence"/>
</dbReference>
<organism evidence="8 9">
    <name type="scientific">Streptomyces silvisoli</name>
    <dbReference type="NCBI Taxonomy" id="3034235"/>
    <lineage>
        <taxon>Bacteria</taxon>
        <taxon>Bacillati</taxon>
        <taxon>Actinomycetota</taxon>
        <taxon>Actinomycetes</taxon>
        <taxon>Kitasatosporales</taxon>
        <taxon>Streptomycetaceae</taxon>
        <taxon>Streptomyces</taxon>
    </lineage>
</organism>
<dbReference type="PROSITE" id="PS00197">
    <property type="entry name" value="2FE2S_FER_1"/>
    <property type="match status" value="1"/>
</dbReference>
<keyword evidence="4" id="KW-0408">Iron</keyword>
<dbReference type="InterPro" id="IPR001041">
    <property type="entry name" value="2Fe-2S_ferredoxin-type"/>
</dbReference>
<dbReference type="InterPro" id="IPR036884">
    <property type="entry name" value="2Fe-2S-bd_dom_sf"/>
</dbReference>
<evidence type="ECO:0000256" key="1">
    <source>
        <dbReference type="ARBA" id="ARBA00022714"/>
    </source>
</evidence>
<dbReference type="InterPro" id="IPR036010">
    <property type="entry name" value="2Fe-2S_ferredoxin-like_sf"/>
</dbReference>
<keyword evidence="2" id="KW-0479">Metal-binding</keyword>
<evidence type="ECO:0000313" key="8">
    <source>
        <dbReference type="EMBL" id="MDF3292948.1"/>
    </source>
</evidence>
<feature type="compositionally biased region" description="Basic and acidic residues" evidence="6">
    <location>
        <begin position="172"/>
        <end position="194"/>
    </location>
</feature>
<evidence type="ECO:0000313" key="9">
    <source>
        <dbReference type="Proteomes" id="UP001216579"/>
    </source>
</evidence>
<evidence type="ECO:0000256" key="2">
    <source>
        <dbReference type="ARBA" id="ARBA00022723"/>
    </source>
</evidence>